<evidence type="ECO:0000313" key="4">
    <source>
        <dbReference type="Proteomes" id="UP000594260"/>
    </source>
</evidence>
<feature type="transmembrane region" description="Helical" evidence="2">
    <location>
        <begin position="123"/>
        <end position="143"/>
    </location>
</feature>
<dbReference type="RefSeq" id="XP_022665609.1">
    <property type="nucleotide sequence ID" value="XM_022809874.1"/>
</dbReference>
<protein>
    <submittedName>
        <fullName evidence="3">Uncharacterized protein</fullName>
    </submittedName>
</protein>
<feature type="transmembrane region" description="Helical" evidence="2">
    <location>
        <begin position="12"/>
        <end position="29"/>
    </location>
</feature>
<evidence type="ECO:0000256" key="1">
    <source>
        <dbReference type="SAM" id="MobiDB-lite"/>
    </source>
</evidence>
<dbReference type="Proteomes" id="UP000594260">
    <property type="component" value="Unplaced"/>
</dbReference>
<keyword evidence="2" id="KW-0812">Transmembrane</keyword>
<feature type="transmembrane region" description="Helical" evidence="2">
    <location>
        <begin position="79"/>
        <end position="103"/>
    </location>
</feature>
<sequence length="286" mass="32411">MTKWWTFLRDMYAQNAVLILQNFLHYIAVTPFHALWLLCTVILKLLANFVGSITINNVVVAMGEVTMLLWNTLTFVVNIFYYVFALVFTLLYFTFTCILWLNAAVRQKHRGNIWEASNIFESLVVILLAAGVAWTISFVMRLLKKAFSSLMNRGVSHSNQPAQLTEPALPPYQGPAQRSQPIQQKPVVPASKSVPQRGTFSMDKFEGARATLRRGIRPPDKRAEYSSPSRSQANEPNRLQGSPQGGKIQLKSVPSKSTKRIRKTSKRAPPRRIKRQVSHSVEHDES</sequence>
<dbReference type="KEGG" id="vde:111252287"/>
<organism evidence="3 4">
    <name type="scientific">Varroa destructor</name>
    <name type="common">Honeybee mite</name>
    <dbReference type="NCBI Taxonomy" id="109461"/>
    <lineage>
        <taxon>Eukaryota</taxon>
        <taxon>Metazoa</taxon>
        <taxon>Ecdysozoa</taxon>
        <taxon>Arthropoda</taxon>
        <taxon>Chelicerata</taxon>
        <taxon>Arachnida</taxon>
        <taxon>Acari</taxon>
        <taxon>Parasitiformes</taxon>
        <taxon>Mesostigmata</taxon>
        <taxon>Gamasina</taxon>
        <taxon>Dermanyssoidea</taxon>
        <taxon>Varroidae</taxon>
        <taxon>Varroa</taxon>
    </lineage>
</organism>
<dbReference type="AlphaFoldDB" id="A0A7M7KHP5"/>
<reference evidence="3" key="1">
    <citation type="submission" date="2021-01" db="UniProtKB">
        <authorList>
            <consortium name="EnsemblMetazoa"/>
        </authorList>
    </citation>
    <scope>IDENTIFICATION</scope>
</reference>
<proteinExistence type="predicted"/>
<evidence type="ECO:0000313" key="3">
    <source>
        <dbReference type="EnsemblMetazoa" id="XP_022665609"/>
    </source>
</evidence>
<feature type="compositionally biased region" description="Polar residues" evidence="1">
    <location>
        <begin position="226"/>
        <end position="242"/>
    </location>
</feature>
<feature type="compositionally biased region" description="Basic residues" evidence="1">
    <location>
        <begin position="257"/>
        <end position="277"/>
    </location>
</feature>
<keyword evidence="4" id="KW-1185">Reference proteome</keyword>
<dbReference type="InParanoid" id="A0A7M7KHP5"/>
<keyword evidence="2" id="KW-1133">Transmembrane helix</keyword>
<name>A0A7M7KHP5_VARDE</name>
<dbReference type="GeneID" id="111252287"/>
<accession>A0A7M7KHP5</accession>
<dbReference type="EnsemblMetazoa" id="XM_022809874">
    <property type="protein sequence ID" value="XP_022665609"/>
    <property type="gene ID" value="LOC111252287"/>
</dbReference>
<keyword evidence="2" id="KW-0472">Membrane</keyword>
<feature type="region of interest" description="Disordered" evidence="1">
    <location>
        <begin position="158"/>
        <end position="286"/>
    </location>
</feature>
<evidence type="ECO:0000256" key="2">
    <source>
        <dbReference type="SAM" id="Phobius"/>
    </source>
</evidence>